<dbReference type="KEGG" id="vai:BU251_02665"/>
<gene>
    <name evidence="1" type="ORF">BU251_02665</name>
</gene>
<evidence type="ECO:0000313" key="2">
    <source>
        <dbReference type="Proteomes" id="UP000287243"/>
    </source>
</evidence>
<sequence length="76" mass="8238">MQLNDLNGKTTIKVAGEEVSVNASDSVKDTLKRLLEEKGIDSFTILVDGAEVASTSDLPETFADHEIEVQRYVKAG</sequence>
<evidence type="ECO:0000313" key="1">
    <source>
        <dbReference type="EMBL" id="QAT16710.1"/>
    </source>
</evidence>
<protein>
    <recommendedName>
        <fullName evidence="3">Thiamine biosynthesis protein ThiS</fullName>
    </recommendedName>
</protein>
<dbReference type="AlphaFoldDB" id="A0A410P3K8"/>
<evidence type="ECO:0008006" key="3">
    <source>
        <dbReference type="Google" id="ProtNLM"/>
    </source>
</evidence>
<keyword evidence="2" id="KW-1185">Reference proteome</keyword>
<organism evidence="1 2">
    <name type="scientific">Velamenicoccus archaeovorus</name>
    <dbReference type="NCBI Taxonomy" id="1930593"/>
    <lineage>
        <taxon>Bacteria</taxon>
        <taxon>Pseudomonadati</taxon>
        <taxon>Candidatus Omnitrophota</taxon>
        <taxon>Candidatus Velamenicoccus</taxon>
    </lineage>
</organism>
<name>A0A410P3K8_VELA1</name>
<dbReference type="RefSeq" id="WP_128699348.1">
    <property type="nucleotide sequence ID" value="NZ_CP019384.1"/>
</dbReference>
<dbReference type="Proteomes" id="UP000287243">
    <property type="component" value="Chromosome"/>
</dbReference>
<proteinExistence type="predicted"/>
<reference evidence="1 2" key="1">
    <citation type="submission" date="2017-01" db="EMBL/GenBank/DDBJ databases">
        <title>First insights into the biology of 'candidatus Vampirococcus archaeovorus'.</title>
        <authorList>
            <person name="Kizina J."/>
            <person name="Jordan S."/>
            <person name="Stueber K."/>
            <person name="Reinhardt R."/>
            <person name="Harder J."/>
        </authorList>
    </citation>
    <scope>NUCLEOTIDE SEQUENCE [LARGE SCALE GENOMIC DNA]</scope>
    <source>
        <strain evidence="1 2">LiM</strain>
    </source>
</reference>
<accession>A0A410P3K8</accession>
<dbReference type="EMBL" id="CP019384">
    <property type="protein sequence ID" value="QAT16710.1"/>
    <property type="molecule type" value="Genomic_DNA"/>
</dbReference>